<sequence length="38" mass="4383">MASADCLYFYCAVFVNHKKPKYPPLHFLCDNCGNLPVY</sequence>
<dbReference type="AlphaFoldDB" id="I2B9Y7"/>
<dbReference type="Proteomes" id="UP000001955">
    <property type="component" value="Chromosome"/>
</dbReference>
<evidence type="ECO:0000313" key="2">
    <source>
        <dbReference type="Proteomes" id="UP000001955"/>
    </source>
</evidence>
<dbReference type="HOGENOM" id="CLU_3332964_0_0_6"/>
<name>I2B9Y7_SHIBC</name>
<dbReference type="KEGG" id="ebt:EBL_c22500"/>
<keyword evidence="2" id="KW-1185">Reference proteome</keyword>
<accession>I2B9Y7</accession>
<organism evidence="1 2">
    <name type="scientific">Shimwellia blattae (strain ATCC 29907 / DSM 4481 / JCM 1650 / NBRC 105725 / CDC 9005-74)</name>
    <name type="common">Escherichia blattae</name>
    <dbReference type="NCBI Taxonomy" id="630626"/>
    <lineage>
        <taxon>Bacteria</taxon>
        <taxon>Pseudomonadati</taxon>
        <taxon>Pseudomonadota</taxon>
        <taxon>Gammaproteobacteria</taxon>
        <taxon>Enterobacterales</taxon>
        <taxon>Enterobacteriaceae</taxon>
        <taxon>Shimwellia</taxon>
    </lineage>
</organism>
<gene>
    <name evidence="1" type="ordered locus">EBL_c22500</name>
</gene>
<reference evidence="1 2" key="1">
    <citation type="journal article" date="2012" name="J. Bacteriol.">
        <title>Complete genome sequence of the B12-producing Shimwellia blattae strain DSM 4481, isolated from a cockroach.</title>
        <authorList>
            <person name="Brzuszkiewicz E."/>
            <person name="Waschkowitz T."/>
            <person name="Wiezer A."/>
            <person name="Daniel R."/>
        </authorList>
    </citation>
    <scope>NUCLEOTIDE SEQUENCE [LARGE SCALE GENOMIC DNA]</scope>
    <source>
        <strain evidence="2">ATCC 29907 / DSM 4481 / JCM 1650 / NBRC 105725 / CDC 9005-74</strain>
    </source>
</reference>
<proteinExistence type="predicted"/>
<dbReference type="EMBL" id="CP001560">
    <property type="protein sequence ID" value="AFJ47341.1"/>
    <property type="molecule type" value="Genomic_DNA"/>
</dbReference>
<protein>
    <submittedName>
        <fullName evidence="1">Uncharacterized protein</fullName>
    </submittedName>
</protein>
<dbReference type="STRING" id="630626.EBL_c22500"/>
<evidence type="ECO:0000313" key="1">
    <source>
        <dbReference type="EMBL" id="AFJ47341.1"/>
    </source>
</evidence>